<gene>
    <name evidence="1" type="primary">mraW</name>
    <name evidence="1" type="ORF">DC083_06395</name>
</gene>
<accession>A0A2U2ADV6</accession>
<dbReference type="RefSeq" id="WP_109189395.1">
    <property type="nucleotide sequence ID" value="NZ_BMYA01000002.1"/>
</dbReference>
<dbReference type="Proteomes" id="UP000245020">
    <property type="component" value="Unassembled WGS sequence"/>
</dbReference>
<dbReference type="PANTHER" id="PTHR35276">
    <property type="entry name" value="S-ADENOSYL-L-METHIONINE-DEPENDENT METHYLTRANSFERASES SUPERFAMILY PROTEIN"/>
    <property type="match status" value="1"/>
</dbReference>
<dbReference type="InterPro" id="IPR010719">
    <property type="entry name" value="MnmM_MeTrfase"/>
</dbReference>
<proteinExistence type="predicted"/>
<dbReference type="AlphaFoldDB" id="A0A2U2ADV6"/>
<keyword evidence="2" id="KW-1185">Reference proteome</keyword>
<organism evidence="1 2">
    <name type="scientific">Ignatzschineria ureiclastica</name>
    <dbReference type="NCBI Taxonomy" id="472582"/>
    <lineage>
        <taxon>Bacteria</taxon>
        <taxon>Pseudomonadati</taxon>
        <taxon>Pseudomonadota</taxon>
        <taxon>Gammaproteobacteria</taxon>
        <taxon>Cardiobacteriales</taxon>
        <taxon>Ignatzschineriaceae</taxon>
        <taxon>Ignatzschineria</taxon>
    </lineage>
</organism>
<dbReference type="GO" id="GO:0032259">
    <property type="term" value="P:methylation"/>
    <property type="evidence" value="ECO:0007669"/>
    <property type="project" value="UniProtKB-KW"/>
</dbReference>
<keyword evidence="1" id="KW-0489">Methyltransferase</keyword>
<dbReference type="Pfam" id="PF06962">
    <property type="entry name" value="rRNA_methylase"/>
    <property type="match status" value="1"/>
</dbReference>
<reference evidence="2" key="1">
    <citation type="submission" date="2018-05" db="EMBL/GenBank/DDBJ databases">
        <title>Ignatzschineria dubaiensis sp. nov., isolated from necrotic foot tissues of dromedaries (Camelus dromedarius) and associated maggots in Dubai, United Arab Emirates.</title>
        <authorList>
            <person name="Tsang C.C."/>
            <person name="Tang J.Y.M."/>
            <person name="Fong J.Y.H."/>
            <person name="Kinne J."/>
            <person name="Lee H.H."/>
            <person name="Joseph M."/>
            <person name="Jose S."/>
            <person name="Schuster R.K."/>
            <person name="Tang Y."/>
            <person name="Sivakumar S."/>
            <person name="Chen J.H.K."/>
            <person name="Teng J.L.L."/>
            <person name="Lau S.K.P."/>
            <person name="Wernery U."/>
            <person name="Woo P.C.Y."/>
        </authorList>
    </citation>
    <scope>NUCLEOTIDE SEQUENCE [LARGE SCALE GENOMIC DNA]</scope>
    <source>
        <strain evidence="2">KCTC 22644</strain>
    </source>
</reference>
<keyword evidence="1" id="KW-0808">Transferase</keyword>
<dbReference type="SUPFAM" id="SSF53335">
    <property type="entry name" value="S-adenosyl-L-methionine-dependent methyltransferases"/>
    <property type="match status" value="1"/>
</dbReference>
<dbReference type="OrthoDB" id="9792989at2"/>
<evidence type="ECO:0000313" key="2">
    <source>
        <dbReference type="Proteomes" id="UP000245020"/>
    </source>
</evidence>
<name>A0A2U2ADV6_9GAMM</name>
<dbReference type="GO" id="GO:0008168">
    <property type="term" value="F:methyltransferase activity"/>
    <property type="evidence" value="ECO:0007669"/>
    <property type="project" value="UniProtKB-KW"/>
</dbReference>
<dbReference type="Gene3D" id="3.40.50.150">
    <property type="entry name" value="Vaccinia Virus protein VP39"/>
    <property type="match status" value="1"/>
</dbReference>
<comment type="caution">
    <text evidence="1">The sequence shown here is derived from an EMBL/GenBank/DDBJ whole genome shotgun (WGS) entry which is preliminary data.</text>
</comment>
<dbReference type="PANTHER" id="PTHR35276:SF1">
    <property type="entry name" value="TRNA (MNM(5)S(2)U34)-METHYLTRANSFERASE, CHLOROPLASTIC"/>
    <property type="match status" value="1"/>
</dbReference>
<evidence type="ECO:0000313" key="1">
    <source>
        <dbReference type="EMBL" id="PWD80739.1"/>
    </source>
</evidence>
<sequence length="198" mass="22744">MARYRYLNAIHPIIERHLQALITPNSRVIDATLGNGFDTEKIIKQLGPKGAIYAFDIQKEAVERSRDRLQPIFNQPQEDRPEITLICDSHTQFARYITEPIDFIIYNLGYLPKGDKTITTQAHTTLESIKVGLQLLAPNGTMLIALYPGHPAGKVEKYHLEKYLSKLDQRQFHVLQEQFINQQNHPPLIYLIEKAKVS</sequence>
<dbReference type="EMBL" id="QEWQ01000004">
    <property type="protein sequence ID" value="PWD80739.1"/>
    <property type="molecule type" value="Genomic_DNA"/>
</dbReference>
<protein>
    <submittedName>
        <fullName evidence="1">16S rRNA (Cytosine(1402)-N(4))-methyltransferase</fullName>
    </submittedName>
</protein>
<dbReference type="InterPro" id="IPR029063">
    <property type="entry name" value="SAM-dependent_MTases_sf"/>
</dbReference>